<sequence>MPHFRWLKDHPIQFAVVLLSLVMAIFVLNYYEWRTTRQYDELTLEFLMVCFWLFLMFACSLASHLGNIYTLLLVGTSLSFIGSLLDWCDELVLFTSLNTVEDITQSTGLIVAGLGLWRLLKYLHHQQQHLKKLAATDPLTGALNRRSFNRTIDGSRGVFALVDVDHFKSINDSLGHDAGDYVLVELSKLIATQIRTDDQFFRWGGEEFLLEFNGTGVDEAYKRMDSLRALVAQSDFSFNGRSIHLTISAGLADIPREQGGIERAIKAADEALYRAKEAGRNRIEMAA</sequence>
<evidence type="ECO:0000256" key="3">
    <source>
        <dbReference type="SAM" id="Phobius"/>
    </source>
</evidence>
<comment type="caution">
    <text evidence="5">The sequence shown here is derived from an EMBL/GenBank/DDBJ whole genome shotgun (WGS) entry which is preliminary data.</text>
</comment>
<dbReference type="EC" id="2.7.7.65" evidence="1"/>
<feature type="transmembrane region" description="Helical" evidence="3">
    <location>
        <begin position="43"/>
        <end position="61"/>
    </location>
</feature>
<keyword evidence="3" id="KW-0472">Membrane</keyword>
<dbReference type="InterPro" id="IPR000160">
    <property type="entry name" value="GGDEF_dom"/>
</dbReference>
<accession>A0ABS5V4P4</accession>
<protein>
    <recommendedName>
        <fullName evidence="1">diguanylate cyclase</fullName>
        <ecNumber evidence="1">2.7.7.65</ecNumber>
    </recommendedName>
</protein>
<comment type="catalytic activity">
    <reaction evidence="2">
        <text>2 GTP = 3',3'-c-di-GMP + 2 diphosphate</text>
        <dbReference type="Rhea" id="RHEA:24898"/>
        <dbReference type="ChEBI" id="CHEBI:33019"/>
        <dbReference type="ChEBI" id="CHEBI:37565"/>
        <dbReference type="ChEBI" id="CHEBI:58805"/>
        <dbReference type="EC" id="2.7.7.65"/>
    </reaction>
</comment>
<reference evidence="5 6" key="1">
    <citation type="submission" date="2021-05" db="EMBL/GenBank/DDBJ databases">
        <title>Shewanella sp. JM162201.</title>
        <authorList>
            <person name="Xu S."/>
            <person name="Li A."/>
        </authorList>
    </citation>
    <scope>NUCLEOTIDE SEQUENCE [LARGE SCALE GENOMIC DNA]</scope>
    <source>
        <strain evidence="5 6">JM162201</strain>
    </source>
</reference>
<evidence type="ECO:0000313" key="6">
    <source>
        <dbReference type="Proteomes" id="UP001195903"/>
    </source>
</evidence>
<dbReference type="InterPro" id="IPR043128">
    <property type="entry name" value="Rev_trsase/Diguanyl_cyclase"/>
</dbReference>
<dbReference type="PANTHER" id="PTHR45138:SF9">
    <property type="entry name" value="DIGUANYLATE CYCLASE DGCM-RELATED"/>
    <property type="match status" value="1"/>
</dbReference>
<dbReference type="Pfam" id="PF00990">
    <property type="entry name" value="GGDEF"/>
    <property type="match status" value="1"/>
</dbReference>
<keyword evidence="3" id="KW-1133">Transmembrane helix</keyword>
<feature type="transmembrane region" description="Helical" evidence="3">
    <location>
        <begin position="12"/>
        <end position="31"/>
    </location>
</feature>
<dbReference type="PANTHER" id="PTHR45138">
    <property type="entry name" value="REGULATORY COMPONENTS OF SENSORY TRANSDUCTION SYSTEM"/>
    <property type="match status" value="1"/>
</dbReference>
<name>A0ABS5V4P4_9GAMM</name>
<gene>
    <name evidence="5" type="ORF">KJI95_10275</name>
</gene>
<dbReference type="EMBL" id="JAHEPS010000003">
    <property type="protein sequence ID" value="MBT1444908.1"/>
    <property type="molecule type" value="Genomic_DNA"/>
</dbReference>
<dbReference type="SUPFAM" id="SSF55073">
    <property type="entry name" value="Nucleotide cyclase"/>
    <property type="match status" value="1"/>
</dbReference>
<dbReference type="Proteomes" id="UP001195903">
    <property type="component" value="Unassembled WGS sequence"/>
</dbReference>
<evidence type="ECO:0000259" key="4">
    <source>
        <dbReference type="PROSITE" id="PS50887"/>
    </source>
</evidence>
<evidence type="ECO:0000313" key="5">
    <source>
        <dbReference type="EMBL" id="MBT1444908.1"/>
    </source>
</evidence>
<evidence type="ECO:0000256" key="2">
    <source>
        <dbReference type="ARBA" id="ARBA00034247"/>
    </source>
</evidence>
<evidence type="ECO:0000256" key="1">
    <source>
        <dbReference type="ARBA" id="ARBA00012528"/>
    </source>
</evidence>
<dbReference type="PROSITE" id="PS50887">
    <property type="entry name" value="GGDEF"/>
    <property type="match status" value="1"/>
</dbReference>
<dbReference type="CDD" id="cd01949">
    <property type="entry name" value="GGDEF"/>
    <property type="match status" value="1"/>
</dbReference>
<dbReference type="InterPro" id="IPR029787">
    <property type="entry name" value="Nucleotide_cyclase"/>
</dbReference>
<dbReference type="SMART" id="SM00267">
    <property type="entry name" value="GGDEF"/>
    <property type="match status" value="1"/>
</dbReference>
<dbReference type="InterPro" id="IPR050469">
    <property type="entry name" value="Diguanylate_Cyclase"/>
</dbReference>
<dbReference type="RefSeq" id="WP_214507103.1">
    <property type="nucleotide sequence ID" value="NZ_JAHEPS010000003.1"/>
</dbReference>
<proteinExistence type="predicted"/>
<organism evidence="5 6">
    <name type="scientific">Shewanella jiangmenensis</name>
    <dbReference type="NCBI Taxonomy" id="2837387"/>
    <lineage>
        <taxon>Bacteria</taxon>
        <taxon>Pseudomonadati</taxon>
        <taxon>Pseudomonadota</taxon>
        <taxon>Gammaproteobacteria</taxon>
        <taxon>Alteromonadales</taxon>
        <taxon>Shewanellaceae</taxon>
        <taxon>Shewanella</taxon>
    </lineage>
</organism>
<keyword evidence="6" id="KW-1185">Reference proteome</keyword>
<dbReference type="NCBIfam" id="TIGR00254">
    <property type="entry name" value="GGDEF"/>
    <property type="match status" value="1"/>
</dbReference>
<dbReference type="Gene3D" id="3.30.70.270">
    <property type="match status" value="1"/>
</dbReference>
<keyword evidence="3" id="KW-0812">Transmembrane</keyword>
<feature type="domain" description="GGDEF" evidence="4">
    <location>
        <begin position="155"/>
        <end position="287"/>
    </location>
</feature>